<dbReference type="Proteomes" id="UP000075609">
    <property type="component" value="Unassembled WGS sequence"/>
</dbReference>
<comment type="caution">
    <text evidence="2">The sequence shown here is derived from an EMBL/GenBank/DDBJ whole genome shotgun (WGS) entry which is preliminary data.</text>
</comment>
<sequence length="79" mass="9268">MPHKPSFRTPLSPQISLQTKNATRHESHLNALLCFIFKIMLNLQVYIQTLFNQILLTMLSNQKIDYVDQYRCADMSLKL</sequence>
<proteinExistence type="predicted"/>
<keyword evidence="3" id="KW-1185">Reference proteome</keyword>
<evidence type="ECO:0000256" key="1">
    <source>
        <dbReference type="SAM" id="Phobius"/>
    </source>
</evidence>
<accession>A0ABR5W6M1</accession>
<keyword evidence="1" id="KW-0812">Transmembrane</keyword>
<reference evidence="2 3" key="1">
    <citation type="submission" date="2015-12" db="EMBL/GenBank/DDBJ databases">
        <authorList>
            <person name="Tarr C.L."/>
            <person name="Gladney L.M."/>
        </authorList>
    </citation>
    <scope>NUCLEOTIDE SEQUENCE [LARGE SCALE GENOMIC DNA]</scope>
    <source>
        <strain evidence="2 3">1048-83</strain>
    </source>
</reference>
<organism evidence="2 3">
    <name type="scientific">Vibrio cidicii</name>
    <dbReference type="NCBI Taxonomy" id="1763883"/>
    <lineage>
        <taxon>Bacteria</taxon>
        <taxon>Pseudomonadati</taxon>
        <taxon>Pseudomonadota</taxon>
        <taxon>Gammaproteobacteria</taxon>
        <taxon>Vibrionales</taxon>
        <taxon>Vibrionaceae</taxon>
        <taxon>Vibrio</taxon>
    </lineage>
</organism>
<evidence type="ECO:0000313" key="2">
    <source>
        <dbReference type="EMBL" id="KYN90604.1"/>
    </source>
</evidence>
<feature type="transmembrane region" description="Helical" evidence="1">
    <location>
        <begin position="29"/>
        <end position="47"/>
    </location>
</feature>
<keyword evidence="1" id="KW-1133">Transmembrane helix</keyword>
<gene>
    <name evidence="2" type="ORF">ATY35_20890</name>
</gene>
<protein>
    <submittedName>
        <fullName evidence="2">Uncharacterized protein</fullName>
    </submittedName>
</protein>
<evidence type="ECO:0000313" key="3">
    <source>
        <dbReference type="Proteomes" id="UP000075609"/>
    </source>
</evidence>
<name>A0ABR5W6M1_9VIBR</name>
<keyword evidence="1" id="KW-0472">Membrane</keyword>
<dbReference type="EMBL" id="LOBP01000041">
    <property type="protein sequence ID" value="KYN90604.1"/>
    <property type="molecule type" value="Genomic_DNA"/>
</dbReference>